<dbReference type="EMBL" id="MCGO01000068">
    <property type="protein sequence ID" value="ORY33200.1"/>
    <property type="molecule type" value="Genomic_DNA"/>
</dbReference>
<keyword evidence="1" id="KW-1133">Transmembrane helix</keyword>
<dbReference type="OrthoDB" id="297496at2759"/>
<feature type="transmembrane region" description="Helical" evidence="1">
    <location>
        <begin position="120"/>
        <end position="144"/>
    </location>
</feature>
<gene>
    <name evidence="2" type="ORF">BCR33DRAFT_520703</name>
</gene>
<keyword evidence="1" id="KW-0472">Membrane</keyword>
<organism evidence="2 3">
    <name type="scientific">Rhizoclosmatium globosum</name>
    <dbReference type="NCBI Taxonomy" id="329046"/>
    <lineage>
        <taxon>Eukaryota</taxon>
        <taxon>Fungi</taxon>
        <taxon>Fungi incertae sedis</taxon>
        <taxon>Chytridiomycota</taxon>
        <taxon>Chytridiomycota incertae sedis</taxon>
        <taxon>Chytridiomycetes</taxon>
        <taxon>Chytridiales</taxon>
        <taxon>Chytriomycetaceae</taxon>
        <taxon>Rhizoclosmatium</taxon>
    </lineage>
</organism>
<keyword evidence="1" id="KW-0812">Transmembrane</keyword>
<dbReference type="Proteomes" id="UP000193642">
    <property type="component" value="Unassembled WGS sequence"/>
</dbReference>
<evidence type="ECO:0000313" key="3">
    <source>
        <dbReference type="Proteomes" id="UP000193642"/>
    </source>
</evidence>
<accession>A0A1Y2BF83</accession>
<protein>
    <submittedName>
        <fullName evidence="2">Uncharacterized protein</fullName>
    </submittedName>
</protein>
<feature type="transmembrane region" description="Helical" evidence="1">
    <location>
        <begin position="82"/>
        <end position="108"/>
    </location>
</feature>
<proteinExistence type="predicted"/>
<dbReference type="STRING" id="329046.A0A1Y2BF83"/>
<sequence length="166" mass="19338">MKHLSEASQSGSRSFAKLKLLFDIRTYFNLLRVFLTSEIFQVIVALLDLVCDVFFCVLYVINIQHALNHMDEIPLTLPGPSWLWVARLPVTFIMCAVLSYYTFISWVLELFWADNPIKQFFSFLTLVNAVTSFPFMFGVFFDIAKYLYLPFYLRSLVAIGHLRKVL</sequence>
<evidence type="ECO:0000256" key="1">
    <source>
        <dbReference type="SAM" id="Phobius"/>
    </source>
</evidence>
<reference evidence="2 3" key="1">
    <citation type="submission" date="2016-07" db="EMBL/GenBank/DDBJ databases">
        <title>Pervasive Adenine N6-methylation of Active Genes in Fungi.</title>
        <authorList>
            <consortium name="DOE Joint Genome Institute"/>
            <person name="Mondo S.J."/>
            <person name="Dannebaum R.O."/>
            <person name="Kuo R.C."/>
            <person name="Labutti K."/>
            <person name="Haridas S."/>
            <person name="Kuo A."/>
            <person name="Salamov A."/>
            <person name="Ahrendt S.R."/>
            <person name="Lipzen A."/>
            <person name="Sullivan W."/>
            <person name="Andreopoulos W.B."/>
            <person name="Clum A."/>
            <person name="Lindquist E."/>
            <person name="Daum C."/>
            <person name="Ramamoorthy G.K."/>
            <person name="Gryganskyi A."/>
            <person name="Culley D."/>
            <person name="Magnuson J.K."/>
            <person name="James T.Y."/>
            <person name="O'Malley M.A."/>
            <person name="Stajich J.E."/>
            <person name="Spatafora J.W."/>
            <person name="Visel A."/>
            <person name="Grigoriev I.V."/>
        </authorList>
    </citation>
    <scope>NUCLEOTIDE SEQUENCE [LARGE SCALE GENOMIC DNA]</scope>
    <source>
        <strain evidence="2 3">JEL800</strain>
    </source>
</reference>
<keyword evidence="3" id="KW-1185">Reference proteome</keyword>
<evidence type="ECO:0000313" key="2">
    <source>
        <dbReference type="EMBL" id="ORY33200.1"/>
    </source>
</evidence>
<name>A0A1Y2BF83_9FUNG</name>
<dbReference type="AlphaFoldDB" id="A0A1Y2BF83"/>
<feature type="transmembrane region" description="Helical" evidence="1">
    <location>
        <begin position="39"/>
        <end position="61"/>
    </location>
</feature>
<comment type="caution">
    <text evidence="2">The sequence shown here is derived from an EMBL/GenBank/DDBJ whole genome shotgun (WGS) entry which is preliminary data.</text>
</comment>